<dbReference type="PANTHER" id="PTHR22835:SF588">
    <property type="entry name" value="ALPHA-L-FUCOSIDASE 3"/>
    <property type="match status" value="1"/>
</dbReference>
<dbReference type="EMBL" id="CAUOFW020003911">
    <property type="protein sequence ID" value="CAK9162612.1"/>
    <property type="molecule type" value="Genomic_DNA"/>
</dbReference>
<proteinExistence type="inferred from homology"/>
<dbReference type="Proteomes" id="UP001642360">
    <property type="component" value="Unassembled WGS sequence"/>
</dbReference>
<keyword evidence="4" id="KW-1185">Reference proteome</keyword>
<accession>A0ABC8T6D6</accession>
<comment type="similarity">
    <text evidence="1">Belongs to the 'GDSL' lipolytic enzyme family.</text>
</comment>
<evidence type="ECO:0000313" key="4">
    <source>
        <dbReference type="Proteomes" id="UP001642360"/>
    </source>
</evidence>
<evidence type="ECO:0000313" key="2">
    <source>
        <dbReference type="EMBL" id="CAK9145486.1"/>
    </source>
</evidence>
<dbReference type="PANTHER" id="PTHR22835">
    <property type="entry name" value="ZINC FINGER FYVE DOMAIN CONTAINING PROTEIN"/>
    <property type="match status" value="1"/>
</dbReference>
<dbReference type="Gene3D" id="3.40.50.1110">
    <property type="entry name" value="SGNH hydrolase"/>
    <property type="match status" value="1"/>
</dbReference>
<sequence length="78" mass="8405">MGFKSPLLVCCGSRGGKYNFNGSKPCGLSPLCSDPSVKVFWDGGHYTKAANKLVFDMLNIGEFSDPLVPTRFACQLNA</sequence>
<evidence type="ECO:0000256" key="1">
    <source>
        <dbReference type="ARBA" id="ARBA00008668"/>
    </source>
</evidence>
<evidence type="ECO:0000313" key="3">
    <source>
        <dbReference type="EMBL" id="CAK9162612.1"/>
    </source>
</evidence>
<dbReference type="AlphaFoldDB" id="A0ABC8T6D6"/>
<organism evidence="3 4">
    <name type="scientific">Ilex paraguariensis</name>
    <name type="common">yerba mate</name>
    <dbReference type="NCBI Taxonomy" id="185542"/>
    <lineage>
        <taxon>Eukaryota</taxon>
        <taxon>Viridiplantae</taxon>
        <taxon>Streptophyta</taxon>
        <taxon>Embryophyta</taxon>
        <taxon>Tracheophyta</taxon>
        <taxon>Spermatophyta</taxon>
        <taxon>Magnoliopsida</taxon>
        <taxon>eudicotyledons</taxon>
        <taxon>Gunneridae</taxon>
        <taxon>Pentapetalae</taxon>
        <taxon>asterids</taxon>
        <taxon>campanulids</taxon>
        <taxon>Aquifoliales</taxon>
        <taxon>Aquifoliaceae</taxon>
        <taxon>Ilex</taxon>
    </lineage>
</organism>
<gene>
    <name evidence="2" type="ORF">ILEXP_LOCUS13297</name>
    <name evidence="3" type="ORF">ILEXP_LOCUS31490</name>
</gene>
<dbReference type="EMBL" id="CAUOFW020001497">
    <property type="protein sequence ID" value="CAK9145486.1"/>
    <property type="molecule type" value="Genomic_DNA"/>
</dbReference>
<reference evidence="3 4" key="1">
    <citation type="submission" date="2024-02" db="EMBL/GenBank/DDBJ databases">
        <authorList>
            <person name="Vignale AGUSTIN F."/>
            <person name="Sosa J E."/>
            <person name="Modenutti C."/>
        </authorList>
    </citation>
    <scope>NUCLEOTIDE SEQUENCE [LARGE SCALE GENOMIC DNA]</scope>
</reference>
<dbReference type="InterPro" id="IPR036514">
    <property type="entry name" value="SGNH_hydro_sf"/>
</dbReference>
<protein>
    <recommendedName>
        <fullName evidence="5">GDSL esterase/lipase</fullName>
    </recommendedName>
</protein>
<comment type="caution">
    <text evidence="3">The sequence shown here is derived from an EMBL/GenBank/DDBJ whole genome shotgun (WGS) entry which is preliminary data.</text>
</comment>
<evidence type="ECO:0008006" key="5">
    <source>
        <dbReference type="Google" id="ProtNLM"/>
    </source>
</evidence>
<name>A0ABC8T6D6_9AQUA</name>